<feature type="transmembrane region" description="Helical" evidence="1">
    <location>
        <begin position="89"/>
        <end position="110"/>
    </location>
</feature>
<accession>A0A1P8Q3Y4</accession>
<sequence>MSNKVWKRTILGTTFILISIAYTFLLAIHGKANENLIFEVQHINSLKNIFSSPTNFNYWGHTGNLVSLFSPWLSLIVFLPLFQIGNTAISYLLAFGIVTLLTLISSYYFVNKLSDNTLQAFVFAVIYTFSITRLNLVFDNNFSDYLLMIFLPILFYGLFRIIEGFNADWPLYALGVALVGLTNPWMILSVFVISVIMIISAAIFKETHSVKYWFGISISILESFVAVLILTLGYTLPLIEHGFSQSSDSKSFIQVSKFNFSNYYDGSQNIYLIVAAITLVLCMVIIFRAKSYLIYKTASIGIIFSMILSSDIINWKIFGSFDLSRVTFYFWIIYSVLLCLMISYLLSEMVENKSSLFKLATLIFTVILSCTIFYMNFPKQNGDLFNTRIKSNESVTFHYSERNMKHKDDLKDFLINKKLERVQYTTTSNLFEFRYYNPATVTIDVPILAYKNANVQINNENVKFRETSRGTIQIRTKPGANIVQISYQYTVISRIAMLISVIGWILIMVLIINKGKWYIGKLSNNG</sequence>
<feature type="transmembrane region" description="Helical" evidence="1">
    <location>
        <begin position="212"/>
        <end position="236"/>
    </location>
</feature>
<feature type="transmembrane region" description="Helical" evidence="1">
    <location>
        <begin position="328"/>
        <end position="347"/>
    </location>
</feature>
<protein>
    <recommendedName>
        <fullName evidence="4">Membrane protein 6-pyruvoyl-tetrahydropterin synthase-related domain-containing protein</fullName>
    </recommendedName>
</protein>
<keyword evidence="1" id="KW-0812">Transmembrane</keyword>
<feature type="transmembrane region" description="Helical" evidence="1">
    <location>
        <begin position="9"/>
        <end position="28"/>
    </location>
</feature>
<dbReference type="Proteomes" id="UP000187499">
    <property type="component" value="Chromosome"/>
</dbReference>
<dbReference type="STRING" id="1847728.BTM29_08410"/>
<evidence type="ECO:0008006" key="4">
    <source>
        <dbReference type="Google" id="ProtNLM"/>
    </source>
</evidence>
<feature type="transmembrane region" description="Helical" evidence="1">
    <location>
        <begin position="65"/>
        <end position="82"/>
    </location>
</feature>
<feature type="transmembrane region" description="Helical" evidence="1">
    <location>
        <begin position="294"/>
        <end position="313"/>
    </location>
</feature>
<dbReference type="RefSeq" id="WP_076616066.1">
    <property type="nucleotide sequence ID" value="NZ_CP019323.1"/>
</dbReference>
<dbReference type="EMBL" id="CP019323">
    <property type="protein sequence ID" value="APX72570.1"/>
    <property type="molecule type" value="Genomic_DNA"/>
</dbReference>
<gene>
    <name evidence="2" type="ORF">BTM29_08410</name>
</gene>
<name>A0A1P8Q3Y4_9LACO</name>
<feature type="transmembrane region" description="Helical" evidence="1">
    <location>
        <begin position="116"/>
        <end position="138"/>
    </location>
</feature>
<organism evidence="2 3">
    <name type="scientific">Companilactobacillus allii</name>
    <dbReference type="NCBI Taxonomy" id="1847728"/>
    <lineage>
        <taxon>Bacteria</taxon>
        <taxon>Bacillati</taxon>
        <taxon>Bacillota</taxon>
        <taxon>Bacilli</taxon>
        <taxon>Lactobacillales</taxon>
        <taxon>Lactobacillaceae</taxon>
        <taxon>Companilactobacillus</taxon>
    </lineage>
</organism>
<evidence type="ECO:0000313" key="2">
    <source>
        <dbReference type="EMBL" id="APX72570.1"/>
    </source>
</evidence>
<feature type="transmembrane region" description="Helical" evidence="1">
    <location>
        <begin position="359"/>
        <end position="377"/>
    </location>
</feature>
<proteinExistence type="predicted"/>
<keyword evidence="3" id="KW-1185">Reference proteome</keyword>
<dbReference type="AlphaFoldDB" id="A0A1P8Q3Y4"/>
<reference evidence="3" key="1">
    <citation type="submission" date="2016-12" db="EMBL/GenBank/DDBJ databases">
        <authorList>
            <person name="Jung M.Y."/>
            <person name="Lee S.H."/>
        </authorList>
    </citation>
    <scope>NUCLEOTIDE SEQUENCE [LARGE SCALE GENOMIC DNA]</scope>
    <source>
        <strain evidence="3">WiKim39</strain>
    </source>
</reference>
<dbReference type="OrthoDB" id="9784157at2"/>
<feature type="transmembrane region" description="Helical" evidence="1">
    <location>
        <begin position="185"/>
        <end position="205"/>
    </location>
</feature>
<keyword evidence="1" id="KW-1133">Transmembrane helix</keyword>
<feature type="transmembrane region" description="Helical" evidence="1">
    <location>
        <begin position="270"/>
        <end position="287"/>
    </location>
</feature>
<keyword evidence="1" id="KW-0472">Membrane</keyword>
<feature type="transmembrane region" description="Helical" evidence="1">
    <location>
        <begin position="145"/>
        <end position="165"/>
    </location>
</feature>
<dbReference type="KEGG" id="lalw:BTM29_08410"/>
<evidence type="ECO:0000313" key="3">
    <source>
        <dbReference type="Proteomes" id="UP000187499"/>
    </source>
</evidence>
<feature type="transmembrane region" description="Helical" evidence="1">
    <location>
        <begin position="491"/>
        <end position="512"/>
    </location>
</feature>
<evidence type="ECO:0000256" key="1">
    <source>
        <dbReference type="SAM" id="Phobius"/>
    </source>
</evidence>